<dbReference type="PANTHER" id="PTHR38032">
    <property type="entry name" value="POLYMERASE-RELATED"/>
    <property type="match status" value="1"/>
</dbReference>
<reference evidence="2 3" key="1">
    <citation type="submission" date="2018-08" db="EMBL/GenBank/DDBJ databases">
        <title>Bacillus jemisoniae sp. nov., Bacillus chryseoplanitiae sp. nov., Bacillus resnikiae sp. nov., and Bacillus frankliniae sp. nov., isolated from Viking spacecraft and associated surfaces.</title>
        <authorList>
            <person name="Seuylemezian A."/>
            <person name="Vaishampayan P."/>
        </authorList>
    </citation>
    <scope>NUCLEOTIDE SEQUENCE [LARGE SCALE GENOMIC DNA]</scope>
    <source>
        <strain evidence="2 3">MA001</strain>
    </source>
</reference>
<dbReference type="InterPro" id="IPR046866">
    <property type="entry name" value="FapA_N"/>
</dbReference>
<dbReference type="Pfam" id="PF20250">
    <property type="entry name" value="FapA_N"/>
    <property type="match status" value="1"/>
</dbReference>
<dbReference type="Pfam" id="PF03961">
    <property type="entry name" value="FapA"/>
    <property type="match status" value="1"/>
</dbReference>
<accession>A0A398BLF2</accession>
<dbReference type="RefSeq" id="WP_119115457.1">
    <property type="nucleotide sequence ID" value="NZ_QWVS01000002.1"/>
</dbReference>
<dbReference type="EMBL" id="QWVS01000002">
    <property type="protein sequence ID" value="RID89348.1"/>
    <property type="molecule type" value="Genomic_DNA"/>
</dbReference>
<comment type="caution">
    <text evidence="2">The sequence shown here is derived from an EMBL/GenBank/DDBJ whole genome shotgun (WGS) entry which is preliminary data.</text>
</comment>
<feature type="domain" description="Flagellar Assembly Protein A N-terminal region" evidence="1">
    <location>
        <begin position="74"/>
        <end position="241"/>
    </location>
</feature>
<gene>
    <name evidence="2" type="ORF">D1953_01935</name>
</gene>
<organism evidence="2 3">
    <name type="scientific">Peribacillus asahii</name>
    <dbReference type="NCBI Taxonomy" id="228899"/>
    <lineage>
        <taxon>Bacteria</taxon>
        <taxon>Bacillati</taxon>
        <taxon>Bacillota</taxon>
        <taxon>Bacilli</taxon>
        <taxon>Bacillales</taxon>
        <taxon>Bacillaceae</taxon>
        <taxon>Peribacillus</taxon>
    </lineage>
</organism>
<evidence type="ECO:0000313" key="3">
    <source>
        <dbReference type="Proteomes" id="UP000266016"/>
    </source>
</evidence>
<evidence type="ECO:0000313" key="2">
    <source>
        <dbReference type="EMBL" id="RID89348.1"/>
    </source>
</evidence>
<dbReference type="InterPro" id="IPR005646">
    <property type="entry name" value="FapA"/>
</dbReference>
<proteinExistence type="predicted"/>
<dbReference type="AlphaFoldDB" id="A0A398BLF2"/>
<protein>
    <submittedName>
        <fullName evidence="2">DUF342 domain-containing protein</fullName>
    </submittedName>
</protein>
<dbReference type="Proteomes" id="UP000266016">
    <property type="component" value="Unassembled WGS sequence"/>
</dbReference>
<dbReference type="PANTHER" id="PTHR38032:SF1">
    <property type="entry name" value="RNA-BINDING PROTEIN KHPB N-TERMINAL DOMAIN-CONTAINING PROTEIN"/>
    <property type="match status" value="1"/>
</dbReference>
<dbReference type="InterPro" id="IPR046865">
    <property type="entry name" value="FapA_b_solenoid"/>
</dbReference>
<keyword evidence="3" id="KW-1185">Reference proteome</keyword>
<evidence type="ECO:0000259" key="1">
    <source>
        <dbReference type="Pfam" id="PF20250"/>
    </source>
</evidence>
<sequence>MIIEKNDEMLLEEEDGLIYLTVYQKGCSFLQIHSIMVQNPQLDLDLKSINDVITAASGSKVRVGRKKPIIEWGITSDKMSASIKLNCTNQYLQQHYSEIVSDIFNHLNQEKITEGILIHVIQNELVVNESIMIAKGQEPVPGSDAVITYYKRSERKPAIRDNGKADYYDMNFLDQVEKGDWLGEKIPPTSSIPGRTITGEYVIIPNGKNKKLLYDPKTVGAFKEDGKIVLRALINGVVEFHSGKVTVGNHSIIEGDVGVETGNINFDGNVTIKGTVLDGFSVIATKDISILGELGVGNVEMIESKLGDVFIKGGIFGKGKSKIAAGRNIYVKHANECCLEAGGNIHIGYYSLGSTLKGQNIITDERYGKLIGGVIEARGKVRAGIIGNQMERKTFIHVEGFNRNQLKEELNEILIHYKTKIQELENIKERLNVYDTFMDELNAVQNKQYEQTTLEFEKITEDIFKFDQKRKILMGILESKGDGEITIGQVAYPDTNLQIKSMRKKLVESTKGTFFVQDNNMYFEK</sequence>
<name>A0A398BLF2_9BACI</name>